<dbReference type="Proteomes" id="UP000295292">
    <property type="component" value="Unassembled WGS sequence"/>
</dbReference>
<keyword evidence="2" id="KW-0067">ATP-binding</keyword>
<dbReference type="Pfam" id="PF00488">
    <property type="entry name" value="MutS_V"/>
    <property type="match status" value="1"/>
</dbReference>
<evidence type="ECO:0000313" key="5">
    <source>
        <dbReference type="EMBL" id="TDQ77922.1"/>
    </source>
</evidence>
<evidence type="ECO:0000256" key="1">
    <source>
        <dbReference type="ARBA" id="ARBA00022741"/>
    </source>
</evidence>
<dbReference type="InterPro" id="IPR036187">
    <property type="entry name" value="DNA_mismatch_repair_MutS_sf"/>
</dbReference>
<gene>
    <name evidence="5" type="ORF">CLV99_1893</name>
</gene>
<dbReference type="GO" id="GO:0006298">
    <property type="term" value="P:mismatch repair"/>
    <property type="evidence" value="ECO:0007669"/>
    <property type="project" value="InterPro"/>
</dbReference>
<dbReference type="SUPFAM" id="SSF48334">
    <property type="entry name" value="DNA repair protein MutS, domain III"/>
    <property type="match status" value="1"/>
</dbReference>
<keyword evidence="3" id="KW-0238">DNA-binding</keyword>
<dbReference type="GO" id="GO:0005524">
    <property type="term" value="F:ATP binding"/>
    <property type="evidence" value="ECO:0007669"/>
    <property type="project" value="UniProtKB-KW"/>
</dbReference>
<keyword evidence="1" id="KW-0547">Nucleotide-binding</keyword>
<dbReference type="InterPro" id="IPR027417">
    <property type="entry name" value="P-loop_NTPase"/>
</dbReference>
<dbReference type="PANTHER" id="PTHR11361:SF99">
    <property type="entry name" value="DNA MISMATCH REPAIR PROTEIN"/>
    <property type="match status" value="1"/>
</dbReference>
<dbReference type="GO" id="GO:0030983">
    <property type="term" value="F:mismatched DNA binding"/>
    <property type="evidence" value="ECO:0007669"/>
    <property type="project" value="InterPro"/>
</dbReference>
<evidence type="ECO:0000259" key="4">
    <source>
        <dbReference type="SMART" id="SM00534"/>
    </source>
</evidence>
<accession>A0A4R6WDS5</accession>
<dbReference type="RefSeq" id="WP_133584192.1">
    <property type="nucleotide sequence ID" value="NZ_SNYV01000013.1"/>
</dbReference>
<dbReference type="SMART" id="SM00534">
    <property type="entry name" value="MUTSac"/>
    <property type="match status" value="1"/>
</dbReference>
<dbReference type="InterPro" id="IPR000432">
    <property type="entry name" value="DNA_mismatch_repair_MutS_C"/>
</dbReference>
<dbReference type="GO" id="GO:0005829">
    <property type="term" value="C:cytosol"/>
    <property type="evidence" value="ECO:0007669"/>
    <property type="project" value="TreeGrafter"/>
</dbReference>
<sequence>MSFIADKQSLDDLNLTGKYRPNSIYNLFSQVKTTGGEKLLDAMFNNPLTDPDAINRRSAIFVFFQQHPLDFPFCKDKIESAEKYLNDRSESNKILSTVNLLKLNIVHIAVRSEEYLDIIKGVQATLVLLQEMSLYLKKLGDFAQHPYAADFSRLKQTLSRPAIVQLLSASDSPKEDVHIPFLKLNHLHFFFRGTLREELNYFFKVLYELDVFIAVSDVARSKGMSYATAWPASATRFDAVDLHHPALDKAVSNSISLTRDQNVLFLTGANMAGKSTWMKTIGTSMYLAHLGFPIAADRCDFSVLDGIYSSINVPDNLNMGYSHFYAEVLRVKEVALQVSAGKNLLVLFDELFKGTNVKDAYDATLAVSEGFAQYTNCLYVISTHIIEVGDDLQKTCGNIQFKYLPTIMEGAVPRYTYRLQEGITNDKQGMMIIKNERILEIIEGAIV</sequence>
<dbReference type="Gene3D" id="3.40.50.300">
    <property type="entry name" value="P-loop containing nucleotide triphosphate hydrolases"/>
    <property type="match status" value="1"/>
</dbReference>
<dbReference type="EMBL" id="SNYV01000013">
    <property type="protein sequence ID" value="TDQ77922.1"/>
    <property type="molecule type" value="Genomic_DNA"/>
</dbReference>
<dbReference type="PANTHER" id="PTHR11361">
    <property type="entry name" value="DNA MISMATCH REPAIR PROTEIN MUTS FAMILY MEMBER"/>
    <property type="match status" value="1"/>
</dbReference>
<evidence type="ECO:0000313" key="6">
    <source>
        <dbReference type="Proteomes" id="UP000295292"/>
    </source>
</evidence>
<evidence type="ECO:0000256" key="2">
    <source>
        <dbReference type="ARBA" id="ARBA00022840"/>
    </source>
</evidence>
<dbReference type="InterPro" id="IPR045076">
    <property type="entry name" value="MutS"/>
</dbReference>
<keyword evidence="6" id="KW-1185">Reference proteome</keyword>
<proteinExistence type="predicted"/>
<organism evidence="5 6">
    <name type="scientific">Sphingobacterium yanglingense</name>
    <dbReference type="NCBI Taxonomy" id="1437280"/>
    <lineage>
        <taxon>Bacteria</taxon>
        <taxon>Pseudomonadati</taxon>
        <taxon>Bacteroidota</taxon>
        <taxon>Sphingobacteriia</taxon>
        <taxon>Sphingobacteriales</taxon>
        <taxon>Sphingobacteriaceae</taxon>
        <taxon>Sphingobacterium</taxon>
    </lineage>
</organism>
<dbReference type="SUPFAM" id="SSF52540">
    <property type="entry name" value="P-loop containing nucleoside triphosphate hydrolases"/>
    <property type="match status" value="1"/>
</dbReference>
<feature type="domain" description="DNA mismatch repair proteins mutS family" evidence="4">
    <location>
        <begin position="261"/>
        <end position="440"/>
    </location>
</feature>
<name>A0A4R6WDS5_9SPHI</name>
<comment type="caution">
    <text evidence="5">The sequence shown here is derived from an EMBL/GenBank/DDBJ whole genome shotgun (WGS) entry which is preliminary data.</text>
</comment>
<reference evidence="5 6" key="1">
    <citation type="submission" date="2019-03" db="EMBL/GenBank/DDBJ databases">
        <title>Genomic Encyclopedia of Archaeal and Bacterial Type Strains, Phase II (KMG-II): from individual species to whole genera.</title>
        <authorList>
            <person name="Goeker M."/>
        </authorList>
    </citation>
    <scope>NUCLEOTIDE SEQUENCE [LARGE SCALE GENOMIC DNA]</scope>
    <source>
        <strain evidence="5 6">DSM 28353</strain>
    </source>
</reference>
<dbReference type="GO" id="GO:0140664">
    <property type="term" value="F:ATP-dependent DNA damage sensor activity"/>
    <property type="evidence" value="ECO:0007669"/>
    <property type="project" value="InterPro"/>
</dbReference>
<dbReference type="Gene3D" id="1.10.1420.10">
    <property type="match status" value="1"/>
</dbReference>
<dbReference type="AlphaFoldDB" id="A0A4R6WDS5"/>
<protein>
    <submittedName>
        <fullName evidence="5">MutS-like protein</fullName>
    </submittedName>
</protein>
<dbReference type="OrthoDB" id="1097361at2"/>
<evidence type="ECO:0000256" key="3">
    <source>
        <dbReference type="ARBA" id="ARBA00023125"/>
    </source>
</evidence>